<dbReference type="GO" id="GO:0012505">
    <property type="term" value="C:endomembrane system"/>
    <property type="evidence" value="ECO:0007669"/>
    <property type="project" value="TreeGrafter"/>
</dbReference>
<sequence>MSDPIWQWTATRTARAIRAREISAETVAEAHVARMRAANPALNAVVVDLGDEAVDTARGVDQALARGESPDLLTGVPVTIKINVDYTGQANSNGAPSLANNIAAEDSAVVGNLRKAGAICIGLTNTPEFSMRMHTDNPLHGETLNPWDPAITCGGSSGGAGSATAMGFGCIGHGNDIGGSLRWPAHCNGIATIKPTQGRIPAFNPSAPAERPMMAQLFSTQGPLARSVADVRLGLEVMSRRDPRDPFWTPAPLKGPDVAKKVALAKLPEGAEADPRIMALLRTAADALADAGWQVDEVEVPDVRACWQVWADILLTEMNVMMGEGMLEVASDDFRTAWKGMDAYTSQLDLKGFMEACSARLTWQRRWLEFLERYPVVLAPMSLAPTFARGADIGAPEDTRKLWSNDVMFIGIFNMLGLPSAAAPLGLVDGLPVGAQFVASRYREDVALAAAEAVEAKLGTLCGTLWAREA</sequence>
<accession>A0A1H2QSP2</accession>
<dbReference type="InterPro" id="IPR023631">
    <property type="entry name" value="Amidase_dom"/>
</dbReference>
<dbReference type="EMBL" id="FNMZ01000001">
    <property type="protein sequence ID" value="SDW10186.1"/>
    <property type="molecule type" value="Genomic_DNA"/>
</dbReference>
<dbReference type="PANTHER" id="PTHR43372">
    <property type="entry name" value="FATTY-ACID AMIDE HYDROLASE"/>
    <property type="match status" value="1"/>
</dbReference>
<protein>
    <submittedName>
        <fullName evidence="2">Amidase</fullName>
    </submittedName>
</protein>
<name>A0A1H2QSP2_9RHOB</name>
<dbReference type="Proteomes" id="UP000199118">
    <property type="component" value="Unassembled WGS sequence"/>
</dbReference>
<dbReference type="InterPro" id="IPR052739">
    <property type="entry name" value="FAAH2"/>
</dbReference>
<dbReference type="RefSeq" id="WP_218133312.1">
    <property type="nucleotide sequence ID" value="NZ_FNMZ01000001.1"/>
</dbReference>
<dbReference type="Gene3D" id="3.90.1300.10">
    <property type="entry name" value="Amidase signature (AS) domain"/>
    <property type="match status" value="1"/>
</dbReference>
<dbReference type="PROSITE" id="PS00571">
    <property type="entry name" value="AMIDASES"/>
    <property type="match status" value="1"/>
</dbReference>
<evidence type="ECO:0000313" key="2">
    <source>
        <dbReference type="EMBL" id="SDW10186.1"/>
    </source>
</evidence>
<evidence type="ECO:0000313" key="3">
    <source>
        <dbReference type="Proteomes" id="UP000199118"/>
    </source>
</evidence>
<reference evidence="2 3" key="1">
    <citation type="submission" date="2016-10" db="EMBL/GenBank/DDBJ databases">
        <authorList>
            <person name="de Groot N.N."/>
        </authorList>
    </citation>
    <scope>NUCLEOTIDE SEQUENCE [LARGE SCALE GENOMIC DNA]</scope>
    <source>
        <strain evidence="2 3">DSM 17890</strain>
    </source>
</reference>
<keyword evidence="3" id="KW-1185">Reference proteome</keyword>
<dbReference type="InterPro" id="IPR020556">
    <property type="entry name" value="Amidase_CS"/>
</dbReference>
<feature type="domain" description="Amidase" evidence="1">
    <location>
        <begin position="28"/>
        <end position="445"/>
    </location>
</feature>
<evidence type="ECO:0000259" key="1">
    <source>
        <dbReference type="Pfam" id="PF01425"/>
    </source>
</evidence>
<dbReference type="InterPro" id="IPR036928">
    <property type="entry name" value="AS_sf"/>
</dbReference>
<dbReference type="STRING" id="356660.SAMN05444336_101139"/>
<dbReference type="NCBIfam" id="NF005687">
    <property type="entry name" value="PRK07487.1"/>
    <property type="match status" value="1"/>
</dbReference>
<dbReference type="AlphaFoldDB" id="A0A1H2QSP2"/>
<dbReference type="PANTHER" id="PTHR43372:SF4">
    <property type="entry name" value="FATTY-ACID AMIDE HYDROLASE 2"/>
    <property type="match status" value="1"/>
</dbReference>
<proteinExistence type="predicted"/>
<organism evidence="2 3">
    <name type="scientific">Albimonas donghaensis</name>
    <dbReference type="NCBI Taxonomy" id="356660"/>
    <lineage>
        <taxon>Bacteria</taxon>
        <taxon>Pseudomonadati</taxon>
        <taxon>Pseudomonadota</taxon>
        <taxon>Alphaproteobacteria</taxon>
        <taxon>Rhodobacterales</taxon>
        <taxon>Paracoccaceae</taxon>
        <taxon>Albimonas</taxon>
    </lineage>
</organism>
<dbReference type="Pfam" id="PF01425">
    <property type="entry name" value="Amidase"/>
    <property type="match status" value="1"/>
</dbReference>
<dbReference type="SUPFAM" id="SSF75304">
    <property type="entry name" value="Amidase signature (AS) enzymes"/>
    <property type="match status" value="1"/>
</dbReference>
<gene>
    <name evidence="2" type="ORF">SAMN05444336_101139</name>
</gene>